<name>A0ABU7AX37_9TELE</name>
<sequence length="108" mass="12363">MFQQGHVGVPLWLLQRHFSDIWSFYSFAILYVRNFFRYKNNLTAQVSVQNISTGEGAMDPEPTSATGRLNIVNMLRFICLLFHLCPLGITLDLEMLASFLESQTKVGF</sequence>
<reference evidence="1 2" key="1">
    <citation type="submission" date="2021-07" db="EMBL/GenBank/DDBJ databases">
        <authorList>
            <person name="Palmer J.M."/>
        </authorList>
    </citation>
    <scope>NUCLEOTIDE SEQUENCE [LARGE SCALE GENOMIC DNA]</scope>
    <source>
        <strain evidence="1 2">AT_MEX2019</strain>
        <tissue evidence="1">Muscle</tissue>
    </source>
</reference>
<protein>
    <submittedName>
        <fullName evidence="1">Uncharacterized protein</fullName>
    </submittedName>
</protein>
<evidence type="ECO:0000313" key="1">
    <source>
        <dbReference type="EMBL" id="MED6242643.1"/>
    </source>
</evidence>
<gene>
    <name evidence="1" type="ORF">ATANTOWER_007674</name>
</gene>
<evidence type="ECO:0000313" key="2">
    <source>
        <dbReference type="Proteomes" id="UP001345963"/>
    </source>
</evidence>
<keyword evidence="2" id="KW-1185">Reference proteome</keyword>
<organism evidence="1 2">
    <name type="scientific">Ataeniobius toweri</name>
    <dbReference type="NCBI Taxonomy" id="208326"/>
    <lineage>
        <taxon>Eukaryota</taxon>
        <taxon>Metazoa</taxon>
        <taxon>Chordata</taxon>
        <taxon>Craniata</taxon>
        <taxon>Vertebrata</taxon>
        <taxon>Euteleostomi</taxon>
        <taxon>Actinopterygii</taxon>
        <taxon>Neopterygii</taxon>
        <taxon>Teleostei</taxon>
        <taxon>Neoteleostei</taxon>
        <taxon>Acanthomorphata</taxon>
        <taxon>Ovalentaria</taxon>
        <taxon>Atherinomorphae</taxon>
        <taxon>Cyprinodontiformes</taxon>
        <taxon>Goodeidae</taxon>
        <taxon>Ataeniobius</taxon>
    </lineage>
</organism>
<accession>A0ABU7AX37</accession>
<proteinExistence type="predicted"/>
<comment type="caution">
    <text evidence="1">The sequence shown here is derived from an EMBL/GenBank/DDBJ whole genome shotgun (WGS) entry which is preliminary data.</text>
</comment>
<dbReference type="Proteomes" id="UP001345963">
    <property type="component" value="Unassembled WGS sequence"/>
</dbReference>
<dbReference type="EMBL" id="JAHUTI010031398">
    <property type="protein sequence ID" value="MED6242643.1"/>
    <property type="molecule type" value="Genomic_DNA"/>
</dbReference>